<gene>
    <name evidence="3" type="ORF">SAMN02745121_07793</name>
</gene>
<dbReference type="PANTHER" id="PTHR43032">
    <property type="entry name" value="PROTEIN-METHIONINE-SULFOXIDE REDUCTASE"/>
    <property type="match status" value="1"/>
</dbReference>
<dbReference type="InterPro" id="IPR000572">
    <property type="entry name" value="OxRdtase_Mopterin-bd_dom"/>
</dbReference>
<protein>
    <submittedName>
        <fullName evidence="3">Oxidoreductase molybdopterin binding domain-containing protein</fullName>
    </submittedName>
</protein>
<dbReference type="RefSeq" id="WP_096333400.1">
    <property type="nucleotide sequence ID" value="NZ_FOMX01000039.1"/>
</dbReference>
<organism evidence="3 4">
    <name type="scientific">Nannocystis exedens</name>
    <dbReference type="NCBI Taxonomy" id="54"/>
    <lineage>
        <taxon>Bacteria</taxon>
        <taxon>Pseudomonadati</taxon>
        <taxon>Myxococcota</taxon>
        <taxon>Polyangia</taxon>
        <taxon>Nannocystales</taxon>
        <taxon>Nannocystaceae</taxon>
        <taxon>Nannocystis</taxon>
    </lineage>
</organism>
<dbReference type="InterPro" id="IPR036374">
    <property type="entry name" value="OxRdtase_Mopterin-bd_sf"/>
</dbReference>
<dbReference type="Pfam" id="PF00174">
    <property type="entry name" value="Oxidored_molyb"/>
    <property type="match status" value="1"/>
</dbReference>
<evidence type="ECO:0000259" key="2">
    <source>
        <dbReference type="Pfam" id="PF00174"/>
    </source>
</evidence>
<keyword evidence="1" id="KW-0812">Transmembrane</keyword>
<dbReference type="InterPro" id="IPR019546">
    <property type="entry name" value="TAT_signal_bac_arc"/>
</dbReference>
<evidence type="ECO:0000313" key="4">
    <source>
        <dbReference type="Proteomes" id="UP000199400"/>
    </source>
</evidence>
<dbReference type="InterPro" id="IPR006311">
    <property type="entry name" value="TAT_signal"/>
</dbReference>
<dbReference type="Proteomes" id="UP000199400">
    <property type="component" value="Unassembled WGS sequence"/>
</dbReference>
<dbReference type="PANTHER" id="PTHR43032:SF4">
    <property type="entry name" value="OXIDOREDUCTASE MOLYBDOPTERIN-BINDING DOMAIN-CONTAINING PROTEIN"/>
    <property type="match status" value="1"/>
</dbReference>
<dbReference type="NCBIfam" id="TIGR01409">
    <property type="entry name" value="TAT_signal_seq"/>
    <property type="match status" value="1"/>
</dbReference>
<dbReference type="PROSITE" id="PS51318">
    <property type="entry name" value="TAT"/>
    <property type="match status" value="1"/>
</dbReference>
<dbReference type="OrthoDB" id="9778777at2"/>
<keyword evidence="1" id="KW-0472">Membrane</keyword>
<dbReference type="SUPFAM" id="SSF56524">
    <property type="entry name" value="Oxidoreductase molybdopterin-binding domain"/>
    <property type="match status" value="1"/>
</dbReference>
<feature type="transmembrane region" description="Helical" evidence="1">
    <location>
        <begin position="20"/>
        <end position="41"/>
    </location>
</feature>
<reference evidence="4" key="1">
    <citation type="submission" date="2016-10" db="EMBL/GenBank/DDBJ databases">
        <authorList>
            <person name="Varghese N."/>
            <person name="Submissions S."/>
        </authorList>
    </citation>
    <scope>NUCLEOTIDE SEQUENCE [LARGE SCALE GENOMIC DNA]</scope>
    <source>
        <strain evidence="4">ATCC 25963</strain>
    </source>
</reference>
<dbReference type="AlphaFoldDB" id="A0A1I2H8J4"/>
<name>A0A1I2H8J4_9BACT</name>
<feature type="domain" description="Oxidoreductase molybdopterin-binding" evidence="2">
    <location>
        <begin position="76"/>
        <end position="222"/>
    </location>
</feature>
<dbReference type="EMBL" id="FOMX01000039">
    <property type="protein sequence ID" value="SFF25982.1"/>
    <property type="molecule type" value="Genomic_DNA"/>
</dbReference>
<dbReference type="Gene3D" id="3.90.420.10">
    <property type="entry name" value="Oxidoreductase, molybdopterin-binding domain"/>
    <property type="match status" value="1"/>
</dbReference>
<proteinExistence type="predicted"/>
<evidence type="ECO:0000313" key="3">
    <source>
        <dbReference type="EMBL" id="SFF25982.1"/>
    </source>
</evidence>
<keyword evidence="4" id="KW-1185">Reference proteome</keyword>
<keyword evidence="1" id="KW-1133">Transmembrane helix</keyword>
<sequence>MSASRPLPPAVSAAMSRRDFLARAASGTVVAAMGGGMLWVLSDRLTREAKAMSLADGRPRLPPGQRVLEALRPMGGVPGSPSPADVKIKVYGEVEKPFELDWNGLLAEPQTELELDVHCVTGWSLLGAAWKGVRVSHLAEKAGLKKTARHVVFEGAHGYTANVLLAEALAPDVLVAHRHAGKPLARPHGSPVRAVVPGLYFWKSTKWLTGIKFVARDEPGYWETRGYHNHADPWKEERYA</sequence>
<dbReference type="STRING" id="54.SAMN02745121_07793"/>
<accession>A0A1I2H8J4</accession>
<evidence type="ECO:0000256" key="1">
    <source>
        <dbReference type="SAM" id="Phobius"/>
    </source>
</evidence>